<dbReference type="InterPro" id="IPR024058">
    <property type="entry name" value="Cyt-f_TM"/>
</dbReference>
<dbReference type="PROSITE" id="PS51010">
    <property type="entry name" value="CYTF"/>
    <property type="match status" value="1"/>
</dbReference>
<comment type="caution">
    <text evidence="16">The sequence shown here is derived from an EMBL/GenBank/DDBJ whole genome shotgun (WGS) entry which is preliminary data.</text>
</comment>
<comment type="similarity">
    <text evidence="2">Belongs to the cytochrome f family.</text>
</comment>
<dbReference type="SUPFAM" id="SSF103431">
    <property type="entry name" value="Cytochrome f subunit of the cytochrome b6f complex, transmembrane anchor"/>
    <property type="match status" value="1"/>
</dbReference>
<keyword evidence="10 13" id="KW-0408">Iron</keyword>
<accession>A0A812TLB1</accession>
<dbReference type="OrthoDB" id="428026at2759"/>
<evidence type="ECO:0000256" key="1">
    <source>
        <dbReference type="ARBA" id="ARBA00004167"/>
    </source>
</evidence>
<dbReference type="PANTHER" id="PTHR33288:SF10">
    <property type="entry name" value="CYTOCHROME F"/>
    <property type="match status" value="1"/>
</dbReference>
<dbReference type="GO" id="GO:0005506">
    <property type="term" value="F:iron ion binding"/>
    <property type="evidence" value="ECO:0007669"/>
    <property type="project" value="InterPro"/>
</dbReference>
<evidence type="ECO:0000256" key="14">
    <source>
        <dbReference type="SAM" id="Phobius"/>
    </source>
</evidence>
<evidence type="ECO:0000256" key="8">
    <source>
        <dbReference type="ARBA" id="ARBA00022982"/>
    </source>
</evidence>
<feature type="binding site" description="covalent" evidence="13">
    <location>
        <position position="159"/>
    </location>
    <ligand>
        <name>heme</name>
        <dbReference type="ChEBI" id="CHEBI:30413"/>
    </ligand>
</feature>
<proteinExistence type="inferred from homology"/>
<keyword evidence="12 14" id="KW-0472">Membrane</keyword>
<dbReference type="Gene3D" id="1.20.5.700">
    <property type="entry name" value="Single helix bin"/>
    <property type="match status" value="1"/>
</dbReference>
<name>A0A812TLB1_9DINO</name>
<feature type="binding site" description="covalent" evidence="13">
    <location>
        <position position="162"/>
    </location>
    <ligand>
        <name>heme</name>
        <dbReference type="ChEBI" id="CHEBI:30413"/>
    </ligand>
</feature>
<keyword evidence="11" id="KW-0793">Thylakoid</keyword>
<reference evidence="16" key="1">
    <citation type="submission" date="2021-02" db="EMBL/GenBank/DDBJ databases">
        <authorList>
            <person name="Dougan E. K."/>
            <person name="Rhodes N."/>
            <person name="Thang M."/>
            <person name="Chan C."/>
        </authorList>
    </citation>
    <scope>NUCLEOTIDE SEQUENCE</scope>
</reference>
<evidence type="ECO:0000256" key="10">
    <source>
        <dbReference type="ARBA" id="ARBA00023004"/>
    </source>
</evidence>
<keyword evidence="4" id="KW-0602">Photosynthesis</keyword>
<dbReference type="GO" id="GO:0009055">
    <property type="term" value="F:electron transfer activity"/>
    <property type="evidence" value="ECO:0007669"/>
    <property type="project" value="InterPro"/>
</dbReference>
<dbReference type="InterPro" id="IPR024094">
    <property type="entry name" value="Cyt_f_lg_dom"/>
</dbReference>
<evidence type="ECO:0000256" key="11">
    <source>
        <dbReference type="ARBA" id="ARBA00023078"/>
    </source>
</evidence>
<feature type="binding site" description="axial binding residue" evidence="13">
    <location>
        <position position="163"/>
    </location>
    <ligand>
        <name>heme</name>
        <dbReference type="ChEBI" id="CHEBI:30413"/>
    </ligand>
    <ligandPart>
        <name>Fe</name>
        <dbReference type="ChEBI" id="CHEBI:18248"/>
    </ligandPart>
</feature>
<dbReference type="SUPFAM" id="SSF51246">
    <property type="entry name" value="Rudiment single hybrid motif"/>
    <property type="match status" value="1"/>
</dbReference>
<organism evidence="16 17">
    <name type="scientific">Symbiodinium necroappetens</name>
    <dbReference type="NCBI Taxonomy" id="1628268"/>
    <lineage>
        <taxon>Eukaryota</taxon>
        <taxon>Sar</taxon>
        <taxon>Alveolata</taxon>
        <taxon>Dinophyceae</taxon>
        <taxon>Suessiales</taxon>
        <taxon>Symbiodiniaceae</taxon>
        <taxon>Symbiodinium</taxon>
    </lineage>
</organism>
<dbReference type="InterPro" id="IPR011054">
    <property type="entry name" value="Rudment_hybrid_motif"/>
</dbReference>
<dbReference type="Gene3D" id="2.40.50.100">
    <property type="match status" value="1"/>
</dbReference>
<sequence>MLSSNAFTVISPTIPQAQVAPVEPKVKSSDAGAGAAGTWFSGTGAALAATGLVTASALRRKARSARAKNGLSGLSSSVAGETYYRDQLVACRAHLGEEAPSMEETDQHVQDVQNFAKQALAGAAAAMVFTSSMESAVAYPIFAQQNYANPREYTGKIVCANCHLASKPIEVRIPQAVLPDTVFKTEVEIPAKYAKRRQPIADGSKAAMNIGAIAVMPEGWKLAPKDRLPKPLKKEMKGLAWQAYSKEYPNIVVAGPVPGETYEKMVLPVLAPDPNTNDKVLFGKGIFYFGGNRGRGQVYPEGNQSNNNQFFASATGTVSAVDGLKVTITTPSGEAKITECLPGADIVVQVGDEVEKDEPITTNPNVGGFGQEEKECILQDMNRVYAYCAFAFSCFIAQLSFVLKKKQFEKVQLAEGF</sequence>
<feature type="transmembrane region" description="Helical" evidence="14">
    <location>
        <begin position="384"/>
        <end position="403"/>
    </location>
</feature>
<evidence type="ECO:0000256" key="7">
    <source>
        <dbReference type="ARBA" id="ARBA00022723"/>
    </source>
</evidence>
<dbReference type="Pfam" id="PF16639">
    <property type="entry name" value="Apocytochr_F_N"/>
    <property type="match status" value="1"/>
</dbReference>
<gene>
    <name evidence="16" type="primary">petA</name>
    <name evidence="16" type="ORF">SNEC2469_LOCUS15275</name>
</gene>
<feature type="domain" description="Cytochrome f large" evidence="15">
    <location>
        <begin position="139"/>
        <end position="294"/>
    </location>
</feature>
<evidence type="ECO:0000256" key="13">
    <source>
        <dbReference type="PIRSR" id="PIRSR602325-50"/>
    </source>
</evidence>
<keyword evidence="5 13" id="KW-0349">Heme</keyword>
<evidence type="ECO:0000256" key="6">
    <source>
        <dbReference type="ARBA" id="ARBA00022692"/>
    </source>
</evidence>
<evidence type="ECO:0000256" key="2">
    <source>
        <dbReference type="ARBA" id="ARBA00008923"/>
    </source>
</evidence>
<evidence type="ECO:0000256" key="9">
    <source>
        <dbReference type="ARBA" id="ARBA00022989"/>
    </source>
</evidence>
<evidence type="ECO:0000256" key="5">
    <source>
        <dbReference type="ARBA" id="ARBA00022617"/>
    </source>
</evidence>
<dbReference type="PRINTS" id="PR00610">
    <property type="entry name" value="CYTOCHROMEF"/>
</dbReference>
<dbReference type="GO" id="GO:0042651">
    <property type="term" value="C:thylakoid membrane"/>
    <property type="evidence" value="ECO:0007669"/>
    <property type="project" value="InterPro"/>
</dbReference>
<dbReference type="Pfam" id="PF01333">
    <property type="entry name" value="Apocytochr_F_C"/>
    <property type="match status" value="1"/>
</dbReference>
<dbReference type="GO" id="GO:0020037">
    <property type="term" value="F:heme binding"/>
    <property type="evidence" value="ECO:0007669"/>
    <property type="project" value="InterPro"/>
</dbReference>
<dbReference type="PANTHER" id="PTHR33288">
    <property type="match status" value="1"/>
</dbReference>
<keyword evidence="8" id="KW-0249">Electron transport</keyword>
<evidence type="ECO:0000256" key="3">
    <source>
        <dbReference type="ARBA" id="ARBA00022448"/>
    </source>
</evidence>
<keyword evidence="9 14" id="KW-1133">Transmembrane helix</keyword>
<dbReference type="InterPro" id="IPR002325">
    <property type="entry name" value="Cyt_f"/>
</dbReference>
<protein>
    <submittedName>
        <fullName evidence="16">PetA protein</fullName>
    </submittedName>
</protein>
<comment type="subcellular location">
    <subcellularLocation>
        <location evidence="1">Membrane</location>
        <topology evidence="1">Single-pass membrane protein</topology>
    </subcellularLocation>
</comment>
<evidence type="ECO:0000256" key="12">
    <source>
        <dbReference type="ARBA" id="ARBA00023136"/>
    </source>
</evidence>
<evidence type="ECO:0000313" key="16">
    <source>
        <dbReference type="EMBL" id="CAE7531684.1"/>
    </source>
</evidence>
<evidence type="ECO:0000259" key="15">
    <source>
        <dbReference type="Pfam" id="PF16639"/>
    </source>
</evidence>
<evidence type="ECO:0000256" key="4">
    <source>
        <dbReference type="ARBA" id="ARBA00022531"/>
    </source>
</evidence>
<feature type="binding site" description="axial binding residue" evidence="13">
    <location>
        <position position="139"/>
    </location>
    <ligand>
        <name>heme</name>
        <dbReference type="ChEBI" id="CHEBI:30413"/>
    </ligand>
    <ligandPart>
        <name>Fe</name>
        <dbReference type="ChEBI" id="CHEBI:18248"/>
    </ligandPart>
</feature>
<comment type="cofactor">
    <cofactor evidence="13">
        <name>heme</name>
        <dbReference type="ChEBI" id="CHEBI:30413"/>
    </cofactor>
    <text evidence="13">Binds 1 heme group covalently.</text>
</comment>
<dbReference type="EMBL" id="CAJNJA010024752">
    <property type="protein sequence ID" value="CAE7531684.1"/>
    <property type="molecule type" value="Genomic_DNA"/>
</dbReference>
<evidence type="ECO:0000313" key="17">
    <source>
        <dbReference type="Proteomes" id="UP000601435"/>
    </source>
</evidence>
<dbReference type="AlphaFoldDB" id="A0A812TLB1"/>
<dbReference type="InterPro" id="IPR036826">
    <property type="entry name" value="Cyt_f_lg_dom_sf"/>
</dbReference>
<keyword evidence="7 13" id="KW-0479">Metal-binding</keyword>
<dbReference type="SUPFAM" id="SSF49441">
    <property type="entry name" value="Cytochrome f, large domain"/>
    <property type="match status" value="1"/>
</dbReference>
<keyword evidence="6 14" id="KW-0812">Transmembrane</keyword>
<keyword evidence="17" id="KW-1185">Reference proteome</keyword>
<dbReference type="Proteomes" id="UP000601435">
    <property type="component" value="Unassembled WGS sequence"/>
</dbReference>
<dbReference type="GO" id="GO:0015979">
    <property type="term" value="P:photosynthesis"/>
    <property type="evidence" value="ECO:0007669"/>
    <property type="project" value="UniProtKB-KW"/>
</dbReference>
<dbReference type="Gene3D" id="2.60.40.830">
    <property type="entry name" value="Cytochrome f large domain"/>
    <property type="match status" value="1"/>
</dbReference>
<keyword evidence="3" id="KW-0813">Transport</keyword>